<dbReference type="OrthoDB" id="413361at2759"/>
<dbReference type="InterPro" id="IPR012337">
    <property type="entry name" value="RNaseH-like_sf"/>
</dbReference>
<keyword evidence="2" id="KW-1185">Reference proteome</keyword>
<dbReference type="AlphaFoldDB" id="A0A1E4T467"/>
<reference evidence="2" key="1">
    <citation type="submission" date="2016-04" db="EMBL/GenBank/DDBJ databases">
        <title>Comparative genomics of biotechnologically important yeasts.</title>
        <authorList>
            <consortium name="DOE Joint Genome Institute"/>
            <person name="Riley R."/>
            <person name="Haridas S."/>
            <person name="Wolfe K.H."/>
            <person name="Lopes M.R."/>
            <person name="Hittinger C.T."/>
            <person name="Goker M."/>
            <person name="Salamov A."/>
            <person name="Wisecaver J."/>
            <person name="Long T.M."/>
            <person name="Aerts A.L."/>
            <person name="Barry K."/>
            <person name="Choi C."/>
            <person name="Clum A."/>
            <person name="Coughlan A.Y."/>
            <person name="Deshpande S."/>
            <person name="Douglass A.P."/>
            <person name="Hanson S.J."/>
            <person name="Klenk H.-P."/>
            <person name="Labutti K."/>
            <person name="Lapidus A."/>
            <person name="Lindquist E."/>
            <person name="Lipzen A."/>
            <person name="Meier-Kolthoff J.P."/>
            <person name="Ohm R.A."/>
            <person name="Otillar R.P."/>
            <person name="Pangilinan J."/>
            <person name="Peng Y."/>
            <person name="Rokas A."/>
            <person name="Rosa C.A."/>
            <person name="Scheuner C."/>
            <person name="Sibirny A.A."/>
            <person name="Slot J.C."/>
            <person name="Stielow J.B."/>
            <person name="Sun H."/>
            <person name="Kurtzman C.P."/>
            <person name="Blackwell M."/>
            <person name="Grigoriev I.V."/>
            <person name="Jeffries T.W."/>
        </authorList>
    </citation>
    <scope>NUCLEOTIDE SEQUENCE [LARGE SCALE GENOMIC DNA]</scope>
    <source>
        <strain evidence="2">NRRL YB-2248</strain>
    </source>
</reference>
<protein>
    <recommendedName>
        <fullName evidence="3">Integrase catalytic domain-containing protein</fullName>
    </recommendedName>
</protein>
<sequence>MGPYNGVYGLIVKNIGSQYMIRRILTSRTEVSQVTIDILKILKNQLYVHRQNIGKFRSDNEFRTNKLSEYCTNGSAENANHLNESKIKRVMFDSKLPNRYWIYAFNHSIFLHNVLPRSGSDISPHEKSFLSGNRDVVCTGFQRRKRNGVVNAISIDVNNPKSLEAPVRNFIGNCTEIEEINRGEIEDNNNSESVNVDKSKYKLPRDFNEVLLSTEK</sequence>
<evidence type="ECO:0000313" key="2">
    <source>
        <dbReference type="Proteomes" id="UP000094801"/>
    </source>
</evidence>
<evidence type="ECO:0008006" key="3">
    <source>
        <dbReference type="Google" id="ProtNLM"/>
    </source>
</evidence>
<accession>A0A1E4T467</accession>
<dbReference type="EMBL" id="KV453850">
    <property type="protein sequence ID" value="ODV86563.1"/>
    <property type="molecule type" value="Genomic_DNA"/>
</dbReference>
<dbReference type="SUPFAM" id="SSF53098">
    <property type="entry name" value="Ribonuclease H-like"/>
    <property type="match status" value="1"/>
</dbReference>
<gene>
    <name evidence="1" type="ORF">CANARDRAFT_7034</name>
</gene>
<feature type="non-terminal residue" evidence="1">
    <location>
        <position position="216"/>
    </location>
</feature>
<name>A0A1E4T467_9ASCO</name>
<dbReference type="Proteomes" id="UP000094801">
    <property type="component" value="Unassembled WGS sequence"/>
</dbReference>
<organism evidence="1 2">
    <name type="scientific">[Candida] arabinofermentans NRRL YB-2248</name>
    <dbReference type="NCBI Taxonomy" id="983967"/>
    <lineage>
        <taxon>Eukaryota</taxon>
        <taxon>Fungi</taxon>
        <taxon>Dikarya</taxon>
        <taxon>Ascomycota</taxon>
        <taxon>Saccharomycotina</taxon>
        <taxon>Pichiomycetes</taxon>
        <taxon>Pichiales</taxon>
        <taxon>Pichiaceae</taxon>
        <taxon>Ogataea</taxon>
        <taxon>Ogataea/Candida clade</taxon>
    </lineage>
</organism>
<evidence type="ECO:0000313" key="1">
    <source>
        <dbReference type="EMBL" id="ODV86563.1"/>
    </source>
</evidence>
<proteinExistence type="predicted"/>